<reference evidence="2 3" key="1">
    <citation type="journal article" date="2011" name="Front. Microbiol.">
        <title>Genomic signatures of strain selection and enhancement in Bacillus atrophaeus var. globigii, a historical biowarfare simulant.</title>
        <authorList>
            <person name="Gibbons H.S."/>
            <person name="Broomall S.M."/>
            <person name="McNew L.A."/>
            <person name="Daligault H."/>
            <person name="Chapman C."/>
            <person name="Bruce D."/>
            <person name="Karavis M."/>
            <person name="Krepps M."/>
            <person name="McGregor P.A."/>
            <person name="Hong C."/>
            <person name="Park K.H."/>
            <person name="Akmal A."/>
            <person name="Feldman A."/>
            <person name="Lin J.S."/>
            <person name="Chang W.E."/>
            <person name="Higgs B.W."/>
            <person name="Demirev P."/>
            <person name="Lindquist J."/>
            <person name="Liem A."/>
            <person name="Fochler E."/>
            <person name="Read T.D."/>
            <person name="Tapia R."/>
            <person name="Johnson S."/>
            <person name="Bishop-Lilly K.A."/>
            <person name="Detter C."/>
            <person name="Han C."/>
            <person name="Sozhamannan S."/>
            <person name="Rosenzweig C.N."/>
            <person name="Skowronski E.W."/>
        </authorList>
    </citation>
    <scope>NUCLEOTIDE SEQUENCE [LARGE SCALE GENOMIC DNA]</scope>
    <source>
        <strain evidence="2 3">TPS4-2</strain>
    </source>
</reference>
<protein>
    <recommendedName>
        <fullName evidence="1">Wadjet protein JetD C-terminal domain-containing protein</fullName>
    </recommendedName>
</protein>
<name>A0A432YSC4_9GAMM</name>
<evidence type="ECO:0000313" key="2">
    <source>
        <dbReference type="EMBL" id="RUO64548.1"/>
    </source>
</evidence>
<dbReference type="InterPro" id="IPR024534">
    <property type="entry name" value="JetD_C"/>
</dbReference>
<comment type="caution">
    <text evidence="2">The sequence shown here is derived from an EMBL/GenBank/DDBJ whole genome shotgun (WGS) entry which is preliminary data.</text>
</comment>
<sequence length="357" mass="40219">MQAVNILRNTLSISQKTSVQGDRLVERLCRKTRLHRNEVIKGLQKLRDSGEVSCKDWHRGEPIGRVLLSIQQVRSPCEESWLAVMSDLDVDPADQEILIALSDKMQGWAVEDMKRLLSGLMALRKDLSLLKGQSRYLVSAKYLLGSSKLLDALPSPILRKFGINLDLLIGPPSYIITAGPSSPACVVLVENPQSMEAALQTCMGNKVAWVTTFGYGLSRSGNEYGRQLASLVEEKSRLTALVRQGTPPPIECLLQHPQIYFWGDFDREGFQIYWRLRATISQLRLSGLYHPMHAMLENTSNHHAYSHLVAKPNQNTWKCSDIELQKMLDLCENRAIDQESVSLSDIEKYASLPYTHC</sequence>
<proteinExistence type="predicted"/>
<organism evidence="2 3">
    <name type="scientific">Idiomarina piscisalsi</name>
    <dbReference type="NCBI Taxonomy" id="1096243"/>
    <lineage>
        <taxon>Bacteria</taxon>
        <taxon>Pseudomonadati</taxon>
        <taxon>Pseudomonadota</taxon>
        <taxon>Gammaproteobacteria</taxon>
        <taxon>Alteromonadales</taxon>
        <taxon>Idiomarinaceae</taxon>
        <taxon>Idiomarina</taxon>
    </lineage>
</organism>
<dbReference type="RefSeq" id="WP_126752220.1">
    <property type="nucleotide sequence ID" value="NZ_JBHUMT010000001.1"/>
</dbReference>
<accession>A0A432YSC4</accession>
<dbReference type="Pfam" id="PF09983">
    <property type="entry name" value="JetD_C"/>
    <property type="match status" value="1"/>
</dbReference>
<dbReference type="EMBL" id="PIQA01000004">
    <property type="protein sequence ID" value="RUO64548.1"/>
    <property type="molecule type" value="Genomic_DNA"/>
</dbReference>
<feature type="domain" description="Wadjet protein JetD C-terminal" evidence="1">
    <location>
        <begin position="247"/>
        <end position="344"/>
    </location>
</feature>
<evidence type="ECO:0000313" key="3">
    <source>
        <dbReference type="Proteomes" id="UP000288361"/>
    </source>
</evidence>
<gene>
    <name evidence="2" type="ORF">CWI73_07605</name>
</gene>
<dbReference type="Proteomes" id="UP000288361">
    <property type="component" value="Unassembled WGS sequence"/>
</dbReference>
<evidence type="ECO:0000259" key="1">
    <source>
        <dbReference type="Pfam" id="PF09983"/>
    </source>
</evidence>
<dbReference type="AlphaFoldDB" id="A0A432YSC4"/>